<dbReference type="InterPro" id="IPR058649">
    <property type="entry name" value="CzcB_C"/>
</dbReference>
<dbReference type="InterPro" id="IPR058647">
    <property type="entry name" value="BSH_CzcB-like"/>
</dbReference>
<dbReference type="InterPro" id="IPR006143">
    <property type="entry name" value="RND_pump_MFP"/>
</dbReference>
<accession>A0ABZ1BS55</accession>
<reference evidence="8" key="1">
    <citation type="submission" date="2023-12" db="EMBL/GenBank/DDBJ databases">
        <title>Novel isolates from deep terrestrial aquifers shed light on the physiology and ecology of the class Limnochordia.</title>
        <authorList>
            <person name="Karnachuk O.V."/>
            <person name="Lukina A.P."/>
            <person name="Avakyan M.R."/>
            <person name="Kadnikov V."/>
            <person name="Begmatov S."/>
            <person name="Beletsky A.V."/>
            <person name="Mardanov A.V."/>
            <person name="Ravin N.V."/>
        </authorList>
    </citation>
    <scope>NUCLEOTIDE SEQUENCE [LARGE SCALE GENOMIC DNA]</scope>
    <source>
        <strain evidence="8">LN</strain>
    </source>
</reference>
<keyword evidence="3" id="KW-0472">Membrane</keyword>
<dbReference type="RefSeq" id="WP_324669701.1">
    <property type="nucleotide sequence ID" value="NZ_CP141614.1"/>
</dbReference>
<feature type="region of interest" description="Disordered" evidence="2">
    <location>
        <begin position="361"/>
        <end position="387"/>
    </location>
</feature>
<feature type="domain" description="CusB-like beta-barrel" evidence="4">
    <location>
        <begin position="216"/>
        <end position="290"/>
    </location>
</feature>
<organism evidence="7 8">
    <name type="scientific">Geochorda subterranea</name>
    <dbReference type="NCBI Taxonomy" id="3109564"/>
    <lineage>
        <taxon>Bacteria</taxon>
        <taxon>Bacillati</taxon>
        <taxon>Bacillota</taxon>
        <taxon>Limnochordia</taxon>
        <taxon>Limnochordales</taxon>
        <taxon>Geochordaceae</taxon>
        <taxon>Geochorda</taxon>
    </lineage>
</organism>
<comment type="similarity">
    <text evidence="1">Belongs to the membrane fusion protein (MFP) (TC 8.A.1) family.</text>
</comment>
<dbReference type="EMBL" id="CP141614">
    <property type="protein sequence ID" value="WRP15301.1"/>
    <property type="molecule type" value="Genomic_DNA"/>
</dbReference>
<evidence type="ECO:0000256" key="2">
    <source>
        <dbReference type="SAM" id="MobiDB-lite"/>
    </source>
</evidence>
<dbReference type="Gene3D" id="2.40.30.170">
    <property type="match status" value="1"/>
</dbReference>
<dbReference type="Gene3D" id="2.40.420.20">
    <property type="match status" value="1"/>
</dbReference>
<keyword evidence="3" id="KW-1133">Transmembrane helix</keyword>
<dbReference type="Proteomes" id="UP001333102">
    <property type="component" value="Chromosome"/>
</dbReference>
<evidence type="ECO:0000259" key="6">
    <source>
        <dbReference type="Pfam" id="PF25975"/>
    </source>
</evidence>
<dbReference type="Gene3D" id="2.40.50.100">
    <property type="match status" value="1"/>
</dbReference>
<dbReference type="InterPro" id="IPR058792">
    <property type="entry name" value="Beta-barrel_RND_2"/>
</dbReference>
<evidence type="ECO:0000256" key="1">
    <source>
        <dbReference type="ARBA" id="ARBA00009477"/>
    </source>
</evidence>
<keyword evidence="3" id="KW-0812">Transmembrane</keyword>
<sequence>MAQRRVLGRALHWSVIAAVVLAAGGVGTWWWLAARRAEGSTAGSVRPPAGAAVRGEAEAVVQQEGRALLRLASQAGVQAVPVQRVDIRRYVEATGTITSERDVTLSFGVGGRLEAVHVGVGDRVQQGDLLAELDDTSLRLAYVRARNAYEQARLEQGSAQVEESRLAMEAARQDLEGARLVAPFDGVVVSVDAQAGEHVSASQAVVRLVDLSALRVEVSVDEVDLPYVRQGQAAVVTVRGYPDLALEGEVERLTPAGRSQGDLVLFDVVVRLREARDELLPGMTATARIEVARADGVLAVPEEAVVETGGRALVSRVVDGSIVLTPVELGVSDGRFVEVRSGLREGDRVLATNYEVYRRLAGSNPSSGGPPGGPGTTFRLDARPVGR</sequence>
<evidence type="ECO:0000259" key="5">
    <source>
        <dbReference type="Pfam" id="PF25973"/>
    </source>
</evidence>
<dbReference type="PANTHER" id="PTHR30469">
    <property type="entry name" value="MULTIDRUG RESISTANCE PROTEIN MDTA"/>
    <property type="match status" value="1"/>
</dbReference>
<keyword evidence="8" id="KW-1185">Reference proteome</keyword>
<dbReference type="SUPFAM" id="SSF111369">
    <property type="entry name" value="HlyD-like secretion proteins"/>
    <property type="match status" value="1"/>
</dbReference>
<name>A0ABZ1BS55_9FIRM</name>
<proteinExistence type="inferred from homology"/>
<evidence type="ECO:0000313" key="8">
    <source>
        <dbReference type="Proteomes" id="UP001333102"/>
    </source>
</evidence>
<evidence type="ECO:0000313" key="7">
    <source>
        <dbReference type="EMBL" id="WRP15301.1"/>
    </source>
</evidence>
<evidence type="ECO:0000259" key="4">
    <source>
        <dbReference type="Pfam" id="PF25954"/>
    </source>
</evidence>
<feature type="domain" description="CzcB-like barrel-sandwich hybrid" evidence="5">
    <location>
        <begin position="109"/>
        <end position="210"/>
    </location>
</feature>
<dbReference type="Pfam" id="PF25954">
    <property type="entry name" value="Beta-barrel_RND_2"/>
    <property type="match status" value="1"/>
</dbReference>
<gene>
    <name evidence="7" type="ORF">VLY81_03805</name>
</gene>
<dbReference type="NCBIfam" id="TIGR01730">
    <property type="entry name" value="RND_mfp"/>
    <property type="match status" value="1"/>
</dbReference>
<dbReference type="Pfam" id="PF25975">
    <property type="entry name" value="CzcB_C"/>
    <property type="match status" value="1"/>
</dbReference>
<dbReference type="PANTHER" id="PTHR30469:SF33">
    <property type="entry name" value="SLR1207 PROTEIN"/>
    <property type="match status" value="1"/>
</dbReference>
<protein>
    <submittedName>
        <fullName evidence="7">Efflux RND transporter periplasmic adaptor subunit</fullName>
    </submittedName>
</protein>
<evidence type="ECO:0000256" key="3">
    <source>
        <dbReference type="SAM" id="Phobius"/>
    </source>
</evidence>
<feature type="domain" description="CzcB-like C-terminal circularly permuted SH3-like" evidence="6">
    <location>
        <begin position="298"/>
        <end position="353"/>
    </location>
</feature>
<dbReference type="Pfam" id="PF25973">
    <property type="entry name" value="BSH_CzcB"/>
    <property type="match status" value="1"/>
</dbReference>
<feature type="transmembrane region" description="Helical" evidence="3">
    <location>
        <begin position="12"/>
        <end position="32"/>
    </location>
</feature>